<dbReference type="InterPro" id="IPR006029">
    <property type="entry name" value="Neurotrans-gated_channel_TM"/>
</dbReference>
<feature type="non-terminal residue" evidence="3">
    <location>
        <position position="1"/>
    </location>
</feature>
<organism evidence="3 4">
    <name type="scientific">Strongylus vulgaris</name>
    <name type="common">Blood worm</name>
    <dbReference type="NCBI Taxonomy" id="40348"/>
    <lineage>
        <taxon>Eukaryota</taxon>
        <taxon>Metazoa</taxon>
        <taxon>Ecdysozoa</taxon>
        <taxon>Nematoda</taxon>
        <taxon>Chromadorea</taxon>
        <taxon>Rhabditida</taxon>
        <taxon>Rhabditina</taxon>
        <taxon>Rhabditomorpha</taxon>
        <taxon>Strongyloidea</taxon>
        <taxon>Strongylidae</taxon>
        <taxon>Strongylus</taxon>
    </lineage>
</organism>
<dbReference type="AlphaFoldDB" id="A0A3P7JQI2"/>
<evidence type="ECO:0000313" key="3">
    <source>
        <dbReference type="EMBL" id="VDM80974.1"/>
    </source>
</evidence>
<dbReference type="SUPFAM" id="SSF90112">
    <property type="entry name" value="Neurotransmitter-gated ion-channel transmembrane pore"/>
    <property type="match status" value="1"/>
</dbReference>
<dbReference type="Gene3D" id="1.20.58.390">
    <property type="entry name" value="Neurotransmitter-gated ion-channel transmembrane domain"/>
    <property type="match status" value="1"/>
</dbReference>
<dbReference type="Pfam" id="PF02932">
    <property type="entry name" value="Neur_chan_memb"/>
    <property type="match status" value="1"/>
</dbReference>
<feature type="transmembrane region" description="Helical" evidence="1">
    <location>
        <begin position="115"/>
        <end position="141"/>
    </location>
</feature>
<dbReference type="Proteomes" id="UP000270094">
    <property type="component" value="Unassembled WGS sequence"/>
</dbReference>
<protein>
    <recommendedName>
        <fullName evidence="2">Neurotransmitter-gated ion-channel transmembrane domain-containing protein</fullName>
    </recommendedName>
</protein>
<keyword evidence="4" id="KW-1185">Reference proteome</keyword>
<sequence length="148" mass="17213">IHELRTFSYNVHLIQIFFTGGRVEIRRRPRSAERNSYPTSPLCDNATSPLFIQKYAFTKLNGPLDNMEQKSPLPLVSRNALDERQYATIIEELRVISSRVKKEEMMHAQRADWMFAAMVIDRVCFVTFSVFLILCTLVLSYRAPHIFA</sequence>
<reference evidence="3 4" key="1">
    <citation type="submission" date="2018-11" db="EMBL/GenBank/DDBJ databases">
        <authorList>
            <consortium name="Pathogen Informatics"/>
        </authorList>
    </citation>
    <scope>NUCLEOTIDE SEQUENCE [LARGE SCALE GENOMIC DNA]</scope>
</reference>
<dbReference type="InterPro" id="IPR038050">
    <property type="entry name" value="Neuro_actylchol_rec"/>
</dbReference>
<feature type="domain" description="Neurotransmitter-gated ion-channel transmembrane" evidence="2">
    <location>
        <begin position="80"/>
        <end position="139"/>
    </location>
</feature>
<proteinExistence type="predicted"/>
<keyword evidence="1" id="KW-1133">Transmembrane helix</keyword>
<evidence type="ECO:0000313" key="4">
    <source>
        <dbReference type="Proteomes" id="UP000270094"/>
    </source>
</evidence>
<keyword evidence="1" id="KW-0812">Transmembrane</keyword>
<dbReference type="EMBL" id="UYYB01110940">
    <property type="protein sequence ID" value="VDM80974.1"/>
    <property type="molecule type" value="Genomic_DNA"/>
</dbReference>
<evidence type="ECO:0000256" key="1">
    <source>
        <dbReference type="SAM" id="Phobius"/>
    </source>
</evidence>
<evidence type="ECO:0000259" key="2">
    <source>
        <dbReference type="Pfam" id="PF02932"/>
    </source>
</evidence>
<dbReference type="OrthoDB" id="5975154at2759"/>
<accession>A0A3P7JQI2</accession>
<gene>
    <name evidence="3" type="ORF">SVUK_LOCUS15972</name>
</gene>
<keyword evidence="1" id="KW-0472">Membrane</keyword>
<dbReference type="GO" id="GO:0016020">
    <property type="term" value="C:membrane"/>
    <property type="evidence" value="ECO:0007669"/>
    <property type="project" value="InterPro"/>
</dbReference>
<dbReference type="GO" id="GO:0006811">
    <property type="term" value="P:monoatomic ion transport"/>
    <property type="evidence" value="ECO:0007669"/>
    <property type="project" value="InterPro"/>
</dbReference>
<dbReference type="InterPro" id="IPR036719">
    <property type="entry name" value="Neuro-gated_channel_TM_sf"/>
</dbReference>
<name>A0A3P7JQI2_STRVU</name>